<accession>A0ABD3QB41</accession>
<keyword evidence="3" id="KW-0206">Cytoskeleton</keyword>
<name>A0ABD3QB41_9STRA</name>
<evidence type="ECO:0000313" key="5">
    <source>
        <dbReference type="EMBL" id="KAL3797323.1"/>
    </source>
</evidence>
<comment type="caution">
    <text evidence="5">The sequence shown here is derived from an EMBL/GenBank/DDBJ whole genome shotgun (WGS) entry which is preliminary data.</text>
</comment>
<dbReference type="EMBL" id="JALLPJ020000257">
    <property type="protein sequence ID" value="KAL3797323.1"/>
    <property type="molecule type" value="Genomic_DNA"/>
</dbReference>
<dbReference type="InterPro" id="IPR052410">
    <property type="entry name" value="DRC5"/>
</dbReference>
<keyword evidence="6" id="KW-1185">Reference proteome</keyword>
<dbReference type="PANTHER" id="PTHR24107:SF2">
    <property type="entry name" value="NLR FAMILY CARD DOMAIN CONTAINING 3"/>
    <property type="match status" value="1"/>
</dbReference>
<dbReference type="Gene3D" id="3.80.10.10">
    <property type="entry name" value="Ribonuclease Inhibitor"/>
    <property type="match status" value="1"/>
</dbReference>
<gene>
    <name evidence="5" type="ORF">ACHAWO_005482</name>
</gene>
<protein>
    <submittedName>
        <fullName evidence="5">Uncharacterized protein</fullName>
    </submittedName>
</protein>
<dbReference type="SUPFAM" id="SSF52047">
    <property type="entry name" value="RNI-like"/>
    <property type="match status" value="1"/>
</dbReference>
<feature type="compositionally biased region" description="Polar residues" evidence="4">
    <location>
        <begin position="504"/>
        <end position="519"/>
    </location>
</feature>
<dbReference type="AlphaFoldDB" id="A0ABD3QB41"/>
<feature type="compositionally biased region" description="Low complexity" evidence="4">
    <location>
        <begin position="424"/>
        <end position="443"/>
    </location>
</feature>
<dbReference type="GO" id="GO:0005856">
    <property type="term" value="C:cytoskeleton"/>
    <property type="evidence" value="ECO:0007669"/>
    <property type="project" value="UniProtKB-SubCell"/>
</dbReference>
<feature type="region of interest" description="Disordered" evidence="4">
    <location>
        <begin position="1"/>
        <end position="37"/>
    </location>
</feature>
<evidence type="ECO:0000256" key="1">
    <source>
        <dbReference type="ARBA" id="ARBA00004245"/>
    </source>
</evidence>
<feature type="region of interest" description="Disordered" evidence="4">
    <location>
        <begin position="94"/>
        <end position="124"/>
    </location>
</feature>
<proteinExistence type="predicted"/>
<evidence type="ECO:0000256" key="2">
    <source>
        <dbReference type="ARBA" id="ARBA00022490"/>
    </source>
</evidence>
<evidence type="ECO:0000313" key="6">
    <source>
        <dbReference type="Proteomes" id="UP001530400"/>
    </source>
</evidence>
<feature type="region of interest" description="Disordered" evidence="4">
    <location>
        <begin position="390"/>
        <end position="524"/>
    </location>
</feature>
<feature type="compositionally biased region" description="Acidic residues" evidence="4">
    <location>
        <begin position="95"/>
        <end position="107"/>
    </location>
</feature>
<keyword evidence="2" id="KW-0963">Cytoplasm</keyword>
<organism evidence="5 6">
    <name type="scientific">Cyclotella atomus</name>
    <dbReference type="NCBI Taxonomy" id="382360"/>
    <lineage>
        <taxon>Eukaryota</taxon>
        <taxon>Sar</taxon>
        <taxon>Stramenopiles</taxon>
        <taxon>Ochrophyta</taxon>
        <taxon>Bacillariophyta</taxon>
        <taxon>Coscinodiscophyceae</taxon>
        <taxon>Thalassiosirophycidae</taxon>
        <taxon>Stephanodiscales</taxon>
        <taxon>Stephanodiscaceae</taxon>
        <taxon>Cyclotella</taxon>
    </lineage>
</organism>
<evidence type="ECO:0000256" key="4">
    <source>
        <dbReference type="SAM" id="MobiDB-lite"/>
    </source>
</evidence>
<dbReference type="InterPro" id="IPR032675">
    <property type="entry name" value="LRR_dom_sf"/>
</dbReference>
<dbReference type="PANTHER" id="PTHR24107">
    <property type="entry name" value="YNEIN REGULATORY COMPLEX SUBUNIT 5"/>
    <property type="match status" value="1"/>
</dbReference>
<dbReference type="Proteomes" id="UP001530400">
    <property type="component" value="Unassembled WGS sequence"/>
</dbReference>
<reference evidence="5 6" key="1">
    <citation type="submission" date="2024-10" db="EMBL/GenBank/DDBJ databases">
        <title>Updated reference genomes for cyclostephanoid diatoms.</title>
        <authorList>
            <person name="Roberts W.R."/>
            <person name="Alverson A.J."/>
        </authorList>
    </citation>
    <scope>NUCLEOTIDE SEQUENCE [LARGE SCALE GENOMIC DNA]</scope>
    <source>
        <strain evidence="5 6">AJA010-31</strain>
    </source>
</reference>
<sequence>MDSDLNGLAPPPYNNEYQTEEYVPSHAASPQQNGTYDQPLPDHLAVFKLRAWDPATPQSSRDLTCTTNVSYDDGMLPSRKKLMSQLSRLSHISEIDEEALEDDENDSIEGQGERRASSSGGRVRISLNGGELKAKDGNEINDICAGSYVGLHLDQDSSSTHLQTSVWKLDDAICIRNRINLIPHTDINRVIELVENNQPSCQTLIMDGLPPSTFTATDAQSFAVALGERNTTVQSISIRHSNITDEVANLLALALVENTTLKRFSLEGNHLTSKTAKNFFNVIRQSNKSLHFLDLRNNPSIDEEILEAMDQFMQQRELRRRLLEKNEHGDNDGTQFHSTTIVCHETLLHGTYDPDSVLLEASPETPELNLSMAPLPNESFMHYIQRVNPSEKAPERSLQRARTSLVASQRLHAQSRRNLSNHMDSTLPSSRDSSVTSRSSALSRKNSQDKKQSYESNGVVGVVQVNEVAPGRQTRSMARRSRNKMTESQRLARLSALTDGEGVSSKSASTFARNSSRGLNASRREDLMQSLNTSESGIDVWIG</sequence>
<comment type="subcellular location">
    <subcellularLocation>
        <location evidence="1">Cytoplasm</location>
        <location evidence="1">Cytoskeleton</location>
    </subcellularLocation>
</comment>
<evidence type="ECO:0000256" key="3">
    <source>
        <dbReference type="ARBA" id="ARBA00023212"/>
    </source>
</evidence>
<feature type="compositionally biased region" description="Low complexity" evidence="4">
    <location>
        <begin position="457"/>
        <end position="468"/>
    </location>
</feature>